<dbReference type="Proteomes" id="UP000002945">
    <property type="component" value="Unassembled WGS sequence"/>
</dbReference>
<dbReference type="OrthoDB" id="9911230at2"/>
<evidence type="ECO:0000313" key="2">
    <source>
        <dbReference type="Proteomes" id="UP000002945"/>
    </source>
</evidence>
<name>A9E835_9FLAO</name>
<proteinExistence type="predicted"/>
<dbReference type="STRING" id="391587.KAOT1_09109"/>
<dbReference type="AlphaFoldDB" id="A9E835"/>
<dbReference type="EMBL" id="ABIB01000012">
    <property type="protein sequence ID" value="EDP94961.1"/>
    <property type="molecule type" value="Genomic_DNA"/>
</dbReference>
<evidence type="ECO:0000313" key="1">
    <source>
        <dbReference type="EMBL" id="EDP94961.1"/>
    </source>
</evidence>
<comment type="caution">
    <text evidence="1">The sequence shown here is derived from an EMBL/GenBank/DDBJ whole genome shotgun (WGS) entry which is preliminary data.</text>
</comment>
<dbReference type="RefSeq" id="WP_007094384.1">
    <property type="nucleotide sequence ID" value="NZ_CP142125.1"/>
</dbReference>
<organism evidence="1 2">
    <name type="scientific">Kordia algicida OT-1</name>
    <dbReference type="NCBI Taxonomy" id="391587"/>
    <lineage>
        <taxon>Bacteria</taxon>
        <taxon>Pseudomonadati</taxon>
        <taxon>Bacteroidota</taxon>
        <taxon>Flavobacteriia</taxon>
        <taxon>Flavobacteriales</taxon>
        <taxon>Flavobacteriaceae</taxon>
        <taxon>Kordia</taxon>
    </lineage>
</organism>
<keyword evidence="2" id="KW-1185">Reference proteome</keyword>
<protein>
    <submittedName>
        <fullName evidence="1">Uncharacterized protein</fullName>
    </submittedName>
</protein>
<gene>
    <name evidence="1" type="ORF">KAOT1_09109</name>
</gene>
<dbReference type="HOGENOM" id="CLU_2683011_0_0_10"/>
<sequence length="74" mass="7974">MKKRTIKQLSLGKTKISTLTISGVTGGLPTTQQSQNCPEPIPLPNTFPAPLPLTQDTIICTLNTYTRLLSGCEC</sequence>
<accession>A9E835</accession>
<reference evidence="1 2" key="1">
    <citation type="journal article" date="2011" name="J. Bacteriol.">
        <title>Genome sequence of the algicidal bacterium Kordia algicida OT-1.</title>
        <authorList>
            <person name="Lee H.S."/>
            <person name="Kang S.G."/>
            <person name="Kwon K.K."/>
            <person name="Lee J.H."/>
            <person name="Kim S.J."/>
        </authorList>
    </citation>
    <scope>NUCLEOTIDE SEQUENCE [LARGE SCALE GENOMIC DNA]</scope>
    <source>
        <strain evidence="1 2">OT-1</strain>
    </source>
</reference>